<dbReference type="Gene3D" id="1.50.10.20">
    <property type="match status" value="2"/>
</dbReference>
<dbReference type="EMBL" id="CP032514">
    <property type="protein sequence ID" value="AYD89424.1"/>
    <property type="molecule type" value="Genomic_DNA"/>
</dbReference>
<keyword evidence="7" id="KW-0862">Zinc</keyword>
<proteinExistence type="inferred from homology"/>
<keyword evidence="12" id="KW-1185">Reference proteome</keyword>
<evidence type="ECO:0000256" key="9">
    <source>
        <dbReference type="ARBA" id="ARBA00032766"/>
    </source>
</evidence>
<dbReference type="PANTHER" id="PTHR11774:SF11">
    <property type="entry name" value="GERANYLGERANYL TRANSFERASE TYPE-2 SUBUNIT BETA"/>
    <property type="match status" value="1"/>
</dbReference>
<evidence type="ECO:0000256" key="6">
    <source>
        <dbReference type="ARBA" id="ARBA00022737"/>
    </source>
</evidence>
<dbReference type="InterPro" id="IPR001330">
    <property type="entry name" value="Prenyltrans"/>
</dbReference>
<evidence type="ECO:0000256" key="1">
    <source>
        <dbReference type="ARBA" id="ARBA00001947"/>
    </source>
</evidence>
<dbReference type="PANTHER" id="PTHR11774">
    <property type="entry name" value="GERANYLGERANYL TRANSFERASE TYPE BETA SUBUNIT"/>
    <property type="match status" value="1"/>
</dbReference>
<keyword evidence="4" id="KW-0808">Transferase</keyword>
<accession>A0ABN5PMZ9</accession>
<evidence type="ECO:0000313" key="11">
    <source>
        <dbReference type="EMBL" id="AYD89424.1"/>
    </source>
</evidence>
<comment type="cofactor">
    <cofactor evidence="1">
        <name>Zn(2+)</name>
        <dbReference type="ChEBI" id="CHEBI:29105"/>
    </cofactor>
</comment>
<evidence type="ECO:0000259" key="10">
    <source>
        <dbReference type="Pfam" id="PF00432"/>
    </source>
</evidence>
<evidence type="ECO:0000256" key="5">
    <source>
        <dbReference type="ARBA" id="ARBA00022723"/>
    </source>
</evidence>
<keyword evidence="6" id="KW-0677">Repeat</keyword>
<reference evidence="11 12" key="1">
    <citation type="submission" date="2018-09" db="EMBL/GenBank/DDBJ databases">
        <authorList>
            <person name="Li J."/>
        </authorList>
    </citation>
    <scope>NUCLEOTIDE SEQUENCE [LARGE SCALE GENOMIC DNA]</scope>
    <source>
        <strain evidence="11 12">2129</strain>
    </source>
</reference>
<dbReference type="InterPro" id="IPR045089">
    <property type="entry name" value="PGGT1B-like"/>
</dbReference>
<name>A0ABN5PMZ9_9ACTO</name>
<keyword evidence="5" id="KW-0479">Metal-binding</keyword>
<gene>
    <name evidence="11" type="ORF">D5R93_03960</name>
</gene>
<evidence type="ECO:0000256" key="7">
    <source>
        <dbReference type="ARBA" id="ARBA00022833"/>
    </source>
</evidence>
<feature type="domain" description="Prenyltransferase alpha-alpha toroid" evidence="10">
    <location>
        <begin position="392"/>
        <end position="576"/>
    </location>
</feature>
<organism evidence="11 12">
    <name type="scientific">Actinomyces lilanjuaniae</name>
    <dbReference type="NCBI Taxonomy" id="2321394"/>
    <lineage>
        <taxon>Bacteria</taxon>
        <taxon>Bacillati</taxon>
        <taxon>Actinomycetota</taxon>
        <taxon>Actinomycetes</taxon>
        <taxon>Actinomycetales</taxon>
        <taxon>Actinomycetaceae</taxon>
        <taxon>Actinomyces</taxon>
    </lineage>
</organism>
<evidence type="ECO:0000256" key="2">
    <source>
        <dbReference type="ARBA" id="ARBA00010497"/>
    </source>
</evidence>
<evidence type="ECO:0000256" key="4">
    <source>
        <dbReference type="ARBA" id="ARBA00022679"/>
    </source>
</evidence>
<dbReference type="SUPFAM" id="SSF48239">
    <property type="entry name" value="Terpenoid cyclases/Protein prenyltransferases"/>
    <property type="match status" value="2"/>
</dbReference>
<evidence type="ECO:0000313" key="12">
    <source>
        <dbReference type="Proteomes" id="UP000273001"/>
    </source>
</evidence>
<protein>
    <recommendedName>
        <fullName evidence="8">Geranylgeranyl transferase type II subunit beta</fullName>
    </recommendedName>
    <alternativeName>
        <fullName evidence="9">Type II protein geranyl-geranyltransferase subunit beta</fullName>
    </alternativeName>
</protein>
<sequence>MAAETGKPDLQDMARRALERFVVASNDETPPSLLDVTGAIHPLGEAMNGFDTVVWALGALALNNDTRKARSILDKLAAVAWAENFTRTGEVLISERRLATASAGVLLAVRAGSNIPIEAIEMFWDGVQFWDRVDAAGTPVKSLGASTHDLSWALMACRSLASHSEVGNRWLHRAEVIVTMLHNTVIPTAWHPGIWSRLDRNNRVSVLSEAAFARGDFSPFPAVLASDQALLLVALQGFTSNGADILRETARETLSSLHDPTGGVNYGQGSWFSTPTDPTVPLDRLVMVPPRSVSGYSVGNSTYVPTQNKHAYTQICALWAGTAASKEHTAEPPPGQSIQLIDFDARRPPVPRGTTPTPRLNLDAYLNWLERTRSGTGYGLTPYAAPLGFRADTSAQTFSMLHVLSDLTVLGRPLPDAKWISQCLIACRNPDGGFAERPGLPSEVFTTYCAVLSGLIARADFGAVDKTAHFLRSAQQHSGGFGNYPGVVEDIWHTNLAVLALVALHAEPKDSYRLTGFLRSCRNDDGGYGQRPGRISDAFATFRAIGSLLALGAEPEHVPQTITYLNSLQDPGGGFRYRRDATVSFVGSYHAIAGLYVLGMPVPDVDRCRRYILSRQEADGGFGRHANGTSETTDEGFIAVQALHMLNESLDRTWALMLT</sequence>
<dbReference type="RefSeq" id="WP_120203932.1">
    <property type="nucleotide sequence ID" value="NZ_CP032514.1"/>
</dbReference>
<keyword evidence="3" id="KW-0637">Prenyltransferase</keyword>
<comment type="similarity">
    <text evidence="2">Belongs to the protein prenyltransferase subunit beta family.</text>
</comment>
<dbReference type="Proteomes" id="UP000273001">
    <property type="component" value="Chromosome"/>
</dbReference>
<evidence type="ECO:0000256" key="8">
    <source>
        <dbReference type="ARBA" id="ARBA00030816"/>
    </source>
</evidence>
<dbReference type="InterPro" id="IPR008930">
    <property type="entry name" value="Terpenoid_cyclase/PrenylTrfase"/>
</dbReference>
<evidence type="ECO:0000256" key="3">
    <source>
        <dbReference type="ARBA" id="ARBA00022602"/>
    </source>
</evidence>
<dbReference type="Pfam" id="PF00432">
    <property type="entry name" value="Prenyltrans"/>
    <property type="match status" value="1"/>
</dbReference>